<evidence type="ECO:0000256" key="1">
    <source>
        <dbReference type="ARBA" id="ARBA00023015"/>
    </source>
</evidence>
<dbReference type="InterPro" id="IPR036388">
    <property type="entry name" value="WH-like_DNA-bd_sf"/>
</dbReference>
<dbReference type="GO" id="GO:0003677">
    <property type="term" value="F:DNA binding"/>
    <property type="evidence" value="ECO:0007669"/>
    <property type="project" value="UniProtKB-KW"/>
</dbReference>
<keyword evidence="6" id="KW-1185">Reference proteome</keyword>
<dbReference type="InterPro" id="IPR012318">
    <property type="entry name" value="HTH_CRP"/>
</dbReference>
<dbReference type="Gene3D" id="1.10.10.10">
    <property type="entry name" value="Winged helix-like DNA-binding domain superfamily/Winged helix DNA-binding domain"/>
    <property type="match status" value="1"/>
</dbReference>
<name>A0A7X0JNP9_9HYPH</name>
<sequence length="244" mass="27222">MSFADQPSIRNGLLNALRSETFAEFRPHLELVDLPIKHVLVEANQPTSHVCFIEIGLGSMVALNPDSETVEIGHIGREGMTGHHLALLTSQTPNRTFMQVAGAGYLMPASAFLSLLEKSDEVRMLFLNYVQTCELQLAHSALAYARYNVNQRLARWLLMMQDRLDSSDLPVTHEFLSLMLGVRRSGVTDQIHVLEGAHAIKATRGNIHVRNRAKLEGIAGGSYGVPEREYERLIGQSPRFRHQA</sequence>
<dbReference type="GO" id="GO:0006355">
    <property type="term" value="P:regulation of DNA-templated transcription"/>
    <property type="evidence" value="ECO:0007669"/>
    <property type="project" value="InterPro"/>
</dbReference>
<dbReference type="InterPro" id="IPR036390">
    <property type="entry name" value="WH_DNA-bd_sf"/>
</dbReference>
<evidence type="ECO:0000259" key="4">
    <source>
        <dbReference type="Pfam" id="PF13545"/>
    </source>
</evidence>
<keyword evidence="1" id="KW-0805">Transcription regulation</keyword>
<accession>A0A7X0JNP9</accession>
<keyword evidence="2" id="KW-0238">DNA-binding</keyword>
<dbReference type="EMBL" id="JACHBU010000013">
    <property type="protein sequence ID" value="MBB6510973.1"/>
    <property type="molecule type" value="Genomic_DNA"/>
</dbReference>
<evidence type="ECO:0000256" key="2">
    <source>
        <dbReference type="ARBA" id="ARBA00023125"/>
    </source>
</evidence>
<comment type="caution">
    <text evidence="5">The sequence shown here is derived from an EMBL/GenBank/DDBJ whole genome shotgun (WGS) entry which is preliminary data.</text>
</comment>
<dbReference type="SUPFAM" id="SSF46785">
    <property type="entry name" value="Winged helix' DNA-binding domain"/>
    <property type="match status" value="1"/>
</dbReference>
<dbReference type="SUPFAM" id="SSF51206">
    <property type="entry name" value="cAMP-binding domain-like"/>
    <property type="match status" value="1"/>
</dbReference>
<dbReference type="AlphaFoldDB" id="A0A7X0JNP9"/>
<evidence type="ECO:0000313" key="6">
    <source>
        <dbReference type="Proteomes" id="UP000585437"/>
    </source>
</evidence>
<protein>
    <submittedName>
        <fullName evidence="5">CRP-like cAMP-binding protein</fullName>
    </submittedName>
</protein>
<proteinExistence type="predicted"/>
<dbReference type="RefSeq" id="WP_184656010.1">
    <property type="nucleotide sequence ID" value="NZ_JACHBU010000013.1"/>
</dbReference>
<gene>
    <name evidence="5" type="ORF">F4695_004366</name>
</gene>
<dbReference type="Proteomes" id="UP000585437">
    <property type="component" value="Unassembled WGS sequence"/>
</dbReference>
<dbReference type="InterPro" id="IPR014710">
    <property type="entry name" value="RmlC-like_jellyroll"/>
</dbReference>
<organism evidence="5 6">
    <name type="scientific">Rhizobium soli</name>
    <dbReference type="NCBI Taxonomy" id="424798"/>
    <lineage>
        <taxon>Bacteria</taxon>
        <taxon>Pseudomonadati</taxon>
        <taxon>Pseudomonadota</taxon>
        <taxon>Alphaproteobacteria</taxon>
        <taxon>Hyphomicrobiales</taxon>
        <taxon>Rhizobiaceae</taxon>
        <taxon>Rhizobium/Agrobacterium group</taxon>
        <taxon>Rhizobium</taxon>
    </lineage>
</organism>
<dbReference type="Pfam" id="PF13545">
    <property type="entry name" value="HTH_Crp_2"/>
    <property type="match status" value="1"/>
</dbReference>
<reference evidence="5 6" key="1">
    <citation type="submission" date="2020-08" db="EMBL/GenBank/DDBJ databases">
        <title>The Agave Microbiome: Exploring the role of microbial communities in plant adaptations to desert environments.</title>
        <authorList>
            <person name="Partida-Martinez L.P."/>
        </authorList>
    </citation>
    <scope>NUCLEOTIDE SEQUENCE [LARGE SCALE GENOMIC DNA]</scope>
    <source>
        <strain evidence="5 6">AS3.12</strain>
    </source>
</reference>
<dbReference type="InterPro" id="IPR018490">
    <property type="entry name" value="cNMP-bd_dom_sf"/>
</dbReference>
<evidence type="ECO:0000313" key="5">
    <source>
        <dbReference type="EMBL" id="MBB6510973.1"/>
    </source>
</evidence>
<keyword evidence="3" id="KW-0804">Transcription</keyword>
<evidence type="ECO:0000256" key="3">
    <source>
        <dbReference type="ARBA" id="ARBA00023163"/>
    </source>
</evidence>
<feature type="domain" description="HTH crp-type" evidence="4">
    <location>
        <begin position="151"/>
        <end position="216"/>
    </location>
</feature>
<dbReference type="Gene3D" id="2.60.120.10">
    <property type="entry name" value="Jelly Rolls"/>
    <property type="match status" value="1"/>
</dbReference>